<proteinExistence type="predicted"/>
<protein>
    <submittedName>
        <fullName evidence="2">Uncharacterized protein</fullName>
    </submittedName>
</protein>
<evidence type="ECO:0000256" key="1">
    <source>
        <dbReference type="SAM" id="MobiDB-lite"/>
    </source>
</evidence>
<evidence type="ECO:0000313" key="3">
    <source>
        <dbReference type="Proteomes" id="UP000007305"/>
    </source>
</evidence>
<dbReference type="AlphaFoldDB" id="A0A804N2T0"/>
<organism evidence="2 3">
    <name type="scientific">Zea mays</name>
    <name type="common">Maize</name>
    <dbReference type="NCBI Taxonomy" id="4577"/>
    <lineage>
        <taxon>Eukaryota</taxon>
        <taxon>Viridiplantae</taxon>
        <taxon>Streptophyta</taxon>
        <taxon>Embryophyta</taxon>
        <taxon>Tracheophyta</taxon>
        <taxon>Spermatophyta</taxon>
        <taxon>Magnoliopsida</taxon>
        <taxon>Liliopsida</taxon>
        <taxon>Poales</taxon>
        <taxon>Poaceae</taxon>
        <taxon>PACMAD clade</taxon>
        <taxon>Panicoideae</taxon>
        <taxon>Andropogonodae</taxon>
        <taxon>Andropogoneae</taxon>
        <taxon>Tripsacinae</taxon>
        <taxon>Zea</taxon>
    </lineage>
</organism>
<accession>A0A804N2T0</accession>
<evidence type="ECO:0000313" key="2">
    <source>
        <dbReference type="EnsemblPlants" id="Zm00001eb130420_P001"/>
    </source>
</evidence>
<reference evidence="2" key="2">
    <citation type="submission" date="2019-07" db="EMBL/GenBank/DDBJ databases">
        <authorList>
            <person name="Seetharam A."/>
            <person name="Woodhouse M."/>
            <person name="Cannon E."/>
        </authorList>
    </citation>
    <scope>NUCLEOTIDE SEQUENCE [LARGE SCALE GENOMIC DNA]</scope>
    <source>
        <strain evidence="2">cv. B73</strain>
    </source>
</reference>
<dbReference type="Gramene" id="Zm00001eb130420_T001">
    <property type="protein sequence ID" value="Zm00001eb130420_P001"/>
    <property type="gene ID" value="Zm00001eb130420"/>
</dbReference>
<feature type="region of interest" description="Disordered" evidence="1">
    <location>
        <begin position="306"/>
        <end position="389"/>
    </location>
</feature>
<reference evidence="3" key="1">
    <citation type="submission" date="2015-12" db="EMBL/GenBank/DDBJ databases">
        <title>Update maize B73 reference genome by single molecule sequencing technologies.</title>
        <authorList>
            <consortium name="Maize Genome Sequencing Project"/>
            <person name="Ware D."/>
        </authorList>
    </citation>
    <scope>NUCLEOTIDE SEQUENCE [LARGE SCALE GENOMIC DNA]</scope>
    <source>
        <strain evidence="3">cv. B73</strain>
    </source>
</reference>
<feature type="compositionally biased region" description="Basic and acidic residues" evidence="1">
    <location>
        <begin position="194"/>
        <end position="205"/>
    </location>
</feature>
<feature type="compositionally biased region" description="Polar residues" evidence="1">
    <location>
        <begin position="167"/>
        <end position="178"/>
    </location>
</feature>
<feature type="region of interest" description="Disordered" evidence="1">
    <location>
        <begin position="147"/>
        <end position="224"/>
    </location>
</feature>
<dbReference type="Proteomes" id="UP000007305">
    <property type="component" value="Chromosome 3"/>
</dbReference>
<keyword evidence="3" id="KW-1185">Reference proteome</keyword>
<dbReference type="EnsemblPlants" id="Zm00001eb130420_T001">
    <property type="protein sequence ID" value="Zm00001eb130420_P001"/>
    <property type="gene ID" value="Zm00001eb130420"/>
</dbReference>
<dbReference type="InParanoid" id="A0A804N2T0"/>
<name>A0A804N2T0_MAIZE</name>
<sequence length="389" mass="42050">MCPAPFLEPRQCPAHTPRLISLSFTLARALLTPPAAARDPRPRSRPSSSLETAPSLTELCPEVRHLSPCLIFPIAPCVRPISPSPVLGRGGLPCSREWLTGVTPARPLCPWIHGLFPTIEFVVAFSPSLPNSGDPGATLACSSFNSGDPTATERNNAAAAIRPPCNSGFTLQNPTSTRKPGAEKRSNGRRQRRGRDELKKRRLQEGSDVTVTPSSPVRDGPGFHPRKIALGCDDLNRGSGTHGCHRRRDFRSRAPSTASGRNLETQQAAFTIVAAPTPHTMMKILGPVATITTLHKPEPLADAAADERRSRHRHSGRLCRPVDAPTPNSTRLMHWPGTSLPAPPMLARGGGRPHARQIQPFAHQLRKHADQAPLQPPEQQRWADAAAVG</sequence>
<reference evidence="2" key="3">
    <citation type="submission" date="2021-05" db="UniProtKB">
        <authorList>
            <consortium name="EnsemblPlants"/>
        </authorList>
    </citation>
    <scope>IDENTIFICATION</scope>
    <source>
        <strain evidence="2">cv. B73</strain>
    </source>
</reference>